<evidence type="ECO:0000256" key="1">
    <source>
        <dbReference type="ARBA" id="ARBA00005291"/>
    </source>
</evidence>
<keyword evidence="4" id="KW-1185">Reference proteome</keyword>
<dbReference type="PANTHER" id="PTHR21017">
    <property type="entry name" value="NIPSNAP-RELATED"/>
    <property type="match status" value="1"/>
</dbReference>
<sequence length="106" mass="12606">MLYEIRTYTFKPLRAAEWLALYKTEALPIQQEYLGELIGFFTTEIGDISQIVHIWAYKSLDDRLERRDRMAADPRWQAFGSKVKALDIFVRMESRIMRPMDFSPLQ</sequence>
<comment type="caution">
    <text evidence="3">The sequence shown here is derived from an EMBL/GenBank/DDBJ whole genome shotgun (WGS) entry which is preliminary data.</text>
</comment>
<evidence type="ECO:0000313" key="4">
    <source>
        <dbReference type="Proteomes" id="UP000035963"/>
    </source>
</evidence>
<dbReference type="InterPro" id="IPR051557">
    <property type="entry name" value="NipSnap_domain"/>
</dbReference>
<reference evidence="3 4" key="1">
    <citation type="journal article" date="2015" name="Genome Announc.">
        <title>Draft Genome Sequence of Burkholderia sp. Strain PML1(12), an Ectomycorrhizosphere-Inhabiting Bacterium with Effective Mineral-Weathering Ability.</title>
        <authorList>
            <person name="Uroz S."/>
            <person name="Oger P."/>
        </authorList>
    </citation>
    <scope>NUCLEOTIDE SEQUENCE [LARGE SCALE GENOMIC DNA]</scope>
    <source>
        <strain evidence="4">PML1(12)</strain>
    </source>
</reference>
<comment type="similarity">
    <text evidence="1">Belongs to the NipSnap family.</text>
</comment>
<feature type="domain" description="NIPSNAP" evidence="2">
    <location>
        <begin position="3"/>
        <end position="104"/>
    </location>
</feature>
<organism evidence="3 4">
    <name type="scientific">Caballeronia mineralivorans PML1(12)</name>
    <dbReference type="NCBI Taxonomy" id="908627"/>
    <lineage>
        <taxon>Bacteria</taxon>
        <taxon>Pseudomonadati</taxon>
        <taxon>Pseudomonadota</taxon>
        <taxon>Betaproteobacteria</taxon>
        <taxon>Burkholderiales</taxon>
        <taxon>Burkholderiaceae</taxon>
        <taxon>Caballeronia</taxon>
    </lineage>
</organism>
<dbReference type="EMBL" id="AEJF01000041">
    <property type="protein sequence ID" value="KLU27327.1"/>
    <property type="molecule type" value="Genomic_DNA"/>
</dbReference>
<proteinExistence type="inferred from homology"/>
<dbReference type="Gene3D" id="3.30.70.100">
    <property type="match status" value="1"/>
</dbReference>
<dbReference type="InterPro" id="IPR011008">
    <property type="entry name" value="Dimeric_a/b-barrel"/>
</dbReference>
<dbReference type="PANTHER" id="PTHR21017:SF17">
    <property type="entry name" value="PROTEIN NIPSNAP"/>
    <property type="match status" value="1"/>
</dbReference>
<protein>
    <submittedName>
        <fullName evidence="3">NIPSNAP family containing protein</fullName>
    </submittedName>
</protein>
<evidence type="ECO:0000259" key="2">
    <source>
        <dbReference type="Pfam" id="PF07978"/>
    </source>
</evidence>
<dbReference type="PATRIC" id="fig|908627.4.peg.1064"/>
<evidence type="ECO:0000313" key="3">
    <source>
        <dbReference type="EMBL" id="KLU27327.1"/>
    </source>
</evidence>
<gene>
    <name evidence="3" type="ORF">EOS_04810</name>
</gene>
<accession>A0A0J1D3L7</accession>
<name>A0A0J1D3L7_9BURK</name>
<dbReference type="RefSeq" id="WP_047845456.1">
    <property type="nucleotide sequence ID" value="NZ_AEJF01000041.1"/>
</dbReference>
<dbReference type="Pfam" id="PF07978">
    <property type="entry name" value="NIPSNAP"/>
    <property type="match status" value="1"/>
</dbReference>
<dbReference type="InterPro" id="IPR012577">
    <property type="entry name" value="NIPSNAP"/>
</dbReference>
<dbReference type="SUPFAM" id="SSF54909">
    <property type="entry name" value="Dimeric alpha+beta barrel"/>
    <property type="match status" value="1"/>
</dbReference>
<dbReference type="AlphaFoldDB" id="A0A0J1D3L7"/>
<dbReference type="Proteomes" id="UP000035963">
    <property type="component" value="Unassembled WGS sequence"/>
</dbReference>